<dbReference type="AlphaFoldDB" id="A0AA40F8G0"/>
<proteinExistence type="predicted"/>
<accession>A0AA40F8G0</accession>
<evidence type="ECO:0000256" key="1">
    <source>
        <dbReference type="SAM" id="SignalP"/>
    </source>
</evidence>
<name>A0AA40F8G0_9PEZI</name>
<keyword evidence="3" id="KW-1185">Reference proteome</keyword>
<feature type="chain" id="PRO_5041282917" description="Extracellular membrane protein CFEM domain-containing protein" evidence="1">
    <location>
        <begin position="25"/>
        <end position="103"/>
    </location>
</feature>
<comment type="caution">
    <text evidence="2">The sequence shown here is derived from an EMBL/GenBank/DDBJ whole genome shotgun (WGS) entry which is preliminary data.</text>
</comment>
<dbReference type="Proteomes" id="UP001172155">
    <property type="component" value="Unassembled WGS sequence"/>
</dbReference>
<evidence type="ECO:0000313" key="3">
    <source>
        <dbReference type="Proteomes" id="UP001172155"/>
    </source>
</evidence>
<keyword evidence="1" id="KW-0732">Signal</keyword>
<gene>
    <name evidence="2" type="ORF">B0T18DRAFT_385147</name>
</gene>
<evidence type="ECO:0008006" key="4">
    <source>
        <dbReference type="Google" id="ProtNLM"/>
    </source>
</evidence>
<dbReference type="EMBL" id="JAUKUD010000001">
    <property type="protein sequence ID" value="KAK0753011.1"/>
    <property type="molecule type" value="Genomic_DNA"/>
</dbReference>
<organism evidence="2 3">
    <name type="scientific">Schizothecium vesticola</name>
    <dbReference type="NCBI Taxonomy" id="314040"/>
    <lineage>
        <taxon>Eukaryota</taxon>
        <taxon>Fungi</taxon>
        <taxon>Dikarya</taxon>
        <taxon>Ascomycota</taxon>
        <taxon>Pezizomycotina</taxon>
        <taxon>Sordariomycetes</taxon>
        <taxon>Sordariomycetidae</taxon>
        <taxon>Sordariales</taxon>
        <taxon>Schizotheciaceae</taxon>
        <taxon>Schizothecium</taxon>
    </lineage>
</organism>
<protein>
    <recommendedName>
        <fullName evidence="4">Extracellular membrane protein CFEM domain-containing protein</fullName>
    </recommendedName>
</protein>
<sequence length="103" mass="11443">MHFNIPALLAAIAMAATGTFDVDAKDGCRGTSVPDMVEFCIDECNARMHYCYNGAGKRCMKVTDSDWQTCSDDFQWVSSAEWRKKPECQFDVSDLTLRASGSD</sequence>
<reference evidence="2" key="1">
    <citation type="submission" date="2023-06" db="EMBL/GenBank/DDBJ databases">
        <title>Genome-scale phylogeny and comparative genomics of the fungal order Sordariales.</title>
        <authorList>
            <consortium name="Lawrence Berkeley National Laboratory"/>
            <person name="Hensen N."/>
            <person name="Bonometti L."/>
            <person name="Westerberg I."/>
            <person name="Brannstrom I.O."/>
            <person name="Guillou S."/>
            <person name="Cros-Aarteil S."/>
            <person name="Calhoun S."/>
            <person name="Haridas S."/>
            <person name="Kuo A."/>
            <person name="Mondo S."/>
            <person name="Pangilinan J."/>
            <person name="Riley R."/>
            <person name="LaButti K."/>
            <person name="Andreopoulos B."/>
            <person name="Lipzen A."/>
            <person name="Chen C."/>
            <person name="Yanf M."/>
            <person name="Daum C."/>
            <person name="Ng V."/>
            <person name="Clum A."/>
            <person name="Steindorff A."/>
            <person name="Ohm R."/>
            <person name="Martin F."/>
            <person name="Silar P."/>
            <person name="Natvig D."/>
            <person name="Lalanne C."/>
            <person name="Gautier V."/>
            <person name="Ament-velasquez S.L."/>
            <person name="Kruys A."/>
            <person name="Hutchinson M.I."/>
            <person name="Powell A.J."/>
            <person name="Barry K."/>
            <person name="Miller A.N."/>
            <person name="Grigoriev I.V."/>
            <person name="Debuchy R."/>
            <person name="Gladieux P."/>
            <person name="Thoren M.H."/>
            <person name="Johannesson H."/>
        </authorList>
    </citation>
    <scope>NUCLEOTIDE SEQUENCE</scope>
    <source>
        <strain evidence="2">SMH3187-1</strain>
    </source>
</reference>
<feature type="signal peptide" evidence="1">
    <location>
        <begin position="1"/>
        <end position="24"/>
    </location>
</feature>
<evidence type="ECO:0000313" key="2">
    <source>
        <dbReference type="EMBL" id="KAK0753011.1"/>
    </source>
</evidence>